<comment type="caution">
    <text evidence="2">The sequence shown here is derived from an EMBL/GenBank/DDBJ whole genome shotgun (WGS) entry which is preliminary data.</text>
</comment>
<feature type="non-terminal residue" evidence="2">
    <location>
        <position position="1"/>
    </location>
</feature>
<protein>
    <submittedName>
        <fullName evidence="2">Uncharacterized protein</fullName>
    </submittedName>
</protein>
<keyword evidence="3" id="KW-1185">Reference proteome</keyword>
<accession>Q7RJ96</accession>
<organism evidence="2 3">
    <name type="scientific">Plasmodium yoelii yoelii</name>
    <dbReference type="NCBI Taxonomy" id="73239"/>
    <lineage>
        <taxon>Eukaryota</taxon>
        <taxon>Sar</taxon>
        <taxon>Alveolata</taxon>
        <taxon>Apicomplexa</taxon>
        <taxon>Aconoidasida</taxon>
        <taxon>Haemosporida</taxon>
        <taxon>Plasmodiidae</taxon>
        <taxon>Plasmodium</taxon>
        <taxon>Plasmodium (Vinckeia)</taxon>
    </lineage>
</organism>
<name>Q7RJ96_PLAYO</name>
<sequence length="28" mass="3327">QTITLNFINILIFCLLTILNVIYLYLKI</sequence>
<keyword evidence="1" id="KW-0812">Transmembrane</keyword>
<keyword evidence="1" id="KW-1133">Transmembrane helix</keyword>
<reference evidence="2 3" key="1">
    <citation type="journal article" date="2002" name="Nature">
        <title>Genome sequence and comparative analysis of the model rodent malaria parasite Plasmodium yoelii yoelii.</title>
        <authorList>
            <person name="Carlton J.M."/>
            <person name="Angiuoli S.V."/>
            <person name="Suh B.B."/>
            <person name="Kooij T.W."/>
            <person name="Pertea M."/>
            <person name="Silva J.C."/>
            <person name="Ermolaeva M.D."/>
            <person name="Allen J.E."/>
            <person name="Selengut J.D."/>
            <person name="Koo H.L."/>
            <person name="Peterson J.D."/>
            <person name="Pop M."/>
            <person name="Kosack D.S."/>
            <person name="Shumway M.F."/>
            <person name="Bidwell S.L."/>
            <person name="Shallom S.J."/>
            <person name="van Aken S.E."/>
            <person name="Riedmuller S.B."/>
            <person name="Feldblyum T.V."/>
            <person name="Cho J.K."/>
            <person name="Quackenbush J."/>
            <person name="Sedegah M."/>
            <person name="Shoaibi A."/>
            <person name="Cummings L.M."/>
            <person name="Florens L."/>
            <person name="Yates J.R."/>
            <person name="Raine J.D."/>
            <person name="Sinden R.E."/>
            <person name="Harris M.A."/>
            <person name="Cunningham D.A."/>
            <person name="Preiser P.R."/>
            <person name="Bergman L.W."/>
            <person name="Vaidya A.B."/>
            <person name="van Lin L.H."/>
            <person name="Janse C.J."/>
            <person name="Waters A.P."/>
            <person name="Smith H.O."/>
            <person name="White O.R."/>
            <person name="Salzberg S.L."/>
            <person name="Venter J.C."/>
            <person name="Fraser C.M."/>
            <person name="Hoffman S.L."/>
            <person name="Gardner M.J."/>
            <person name="Carucci D.J."/>
        </authorList>
    </citation>
    <scope>NUCLEOTIDE SEQUENCE [LARGE SCALE GENOMIC DNA]</scope>
    <source>
        <strain evidence="2 3">17XNL</strain>
    </source>
</reference>
<evidence type="ECO:0000256" key="1">
    <source>
        <dbReference type="SAM" id="Phobius"/>
    </source>
</evidence>
<gene>
    <name evidence="2" type="ORF">PY03367</name>
</gene>
<dbReference type="AlphaFoldDB" id="Q7RJ96"/>
<dbReference type="Proteomes" id="UP000008553">
    <property type="component" value="Unassembled WGS sequence"/>
</dbReference>
<feature type="transmembrane region" description="Helical" evidence="1">
    <location>
        <begin position="6"/>
        <end position="26"/>
    </location>
</feature>
<evidence type="ECO:0000313" key="3">
    <source>
        <dbReference type="Proteomes" id="UP000008553"/>
    </source>
</evidence>
<dbReference type="EMBL" id="AABL01000967">
    <property type="protein sequence ID" value="EAA22934.1"/>
    <property type="molecule type" value="Genomic_DNA"/>
</dbReference>
<evidence type="ECO:0000313" key="2">
    <source>
        <dbReference type="EMBL" id="EAA22934.1"/>
    </source>
</evidence>
<proteinExistence type="predicted"/>
<dbReference type="PaxDb" id="73239-Q7RJ96"/>
<dbReference type="InParanoid" id="Q7RJ96"/>
<keyword evidence="1" id="KW-0472">Membrane</keyword>